<proteinExistence type="predicted"/>
<evidence type="ECO:0000313" key="3">
    <source>
        <dbReference type="Proteomes" id="UP000030748"/>
    </source>
</evidence>
<dbReference type="PANTHER" id="PTHR47370:SF6">
    <property type="entry name" value="N-ACETYLTRANSFERASE HLS1-RELATED"/>
    <property type="match status" value="1"/>
</dbReference>
<dbReference type="GO" id="GO:0016747">
    <property type="term" value="F:acyltransferase activity, transferring groups other than amino-acyl groups"/>
    <property type="evidence" value="ECO:0007669"/>
    <property type="project" value="InterPro"/>
</dbReference>
<dbReference type="eggNOG" id="ENOG502RFA7">
    <property type="taxonomic scope" value="Eukaryota"/>
</dbReference>
<evidence type="ECO:0000259" key="1">
    <source>
        <dbReference type="PROSITE" id="PS51186"/>
    </source>
</evidence>
<dbReference type="CDD" id="cd04301">
    <property type="entry name" value="NAT_SF"/>
    <property type="match status" value="1"/>
</dbReference>
<dbReference type="EMBL" id="KI632223">
    <property type="protein sequence ID" value="EYU21735.1"/>
    <property type="molecule type" value="Genomic_DNA"/>
</dbReference>
<protein>
    <recommendedName>
        <fullName evidence="1">N-acetyltransferase domain-containing protein</fullName>
    </recommendedName>
</protein>
<dbReference type="PROSITE" id="PS51186">
    <property type="entry name" value="GNAT"/>
    <property type="match status" value="1"/>
</dbReference>
<feature type="domain" description="N-acetyltransferase" evidence="1">
    <location>
        <begin position="19"/>
        <end position="188"/>
    </location>
</feature>
<dbReference type="Proteomes" id="UP000030748">
    <property type="component" value="Unassembled WGS sequence"/>
</dbReference>
<organism evidence="2 3">
    <name type="scientific">Erythranthe guttata</name>
    <name type="common">Yellow monkey flower</name>
    <name type="synonym">Mimulus guttatus</name>
    <dbReference type="NCBI Taxonomy" id="4155"/>
    <lineage>
        <taxon>Eukaryota</taxon>
        <taxon>Viridiplantae</taxon>
        <taxon>Streptophyta</taxon>
        <taxon>Embryophyta</taxon>
        <taxon>Tracheophyta</taxon>
        <taxon>Spermatophyta</taxon>
        <taxon>Magnoliopsida</taxon>
        <taxon>eudicotyledons</taxon>
        <taxon>Gunneridae</taxon>
        <taxon>Pentapetalae</taxon>
        <taxon>asterids</taxon>
        <taxon>lamiids</taxon>
        <taxon>Lamiales</taxon>
        <taxon>Phrymaceae</taxon>
        <taxon>Erythranthe</taxon>
    </lineage>
</organism>
<evidence type="ECO:0000313" key="2">
    <source>
        <dbReference type="EMBL" id="EYU21735.1"/>
    </source>
</evidence>
<dbReference type="SUPFAM" id="SSF55729">
    <property type="entry name" value="Acyl-CoA N-acyltransferases (Nat)"/>
    <property type="match status" value="1"/>
</dbReference>
<gene>
    <name evidence="2" type="ORF">MIMGU_mgv1a021131mg</name>
</gene>
<dbReference type="STRING" id="4155.A0A022Q5D3"/>
<dbReference type="Gene3D" id="3.40.630.30">
    <property type="match status" value="1"/>
</dbReference>
<dbReference type="AlphaFoldDB" id="A0A022Q5D3"/>
<sequence length="410" mass="46612">MEKKIAAEANFPAEHSPPVVVREYDGGSDKAAVEELERRCEVGPPGKPSLVTDLMGDPIARVRNFVSHIMLVAEYGHGGEIVGVIRGCIKTVTSGKKISSTEFPVYVKLAYILGLRVSSTHRRLGIATKLIQELENWSTKNGAEYSYMATERTNQPSLNLFIKKCNYVKFRNPTVLVQPIHLHQKPLPSDITIVRIPPNISEQIYQTLFSCSEFFPKDIDKLLNNKLNLGTFMALPKNSHSKWNPKKTEDLLPKSSFAILSVWNTKEVYRLQMKGVSAFTHAACVGTRVLDAMVPWLKIPSIPNVFENFGFHFMYGLHMEGNDGSRLMRNLCKFVHNMAQDDVDIRVLVAEVAPMDRVREAVPHWKRFSWEEDIWCIKRLGVQVDENNCHDHWYKSSDSSEVIFVDPREL</sequence>
<dbReference type="GO" id="GO:0009734">
    <property type="term" value="P:auxin-activated signaling pathway"/>
    <property type="evidence" value="ECO:0000318"/>
    <property type="project" value="GO_Central"/>
</dbReference>
<keyword evidence="3" id="KW-1185">Reference proteome</keyword>
<dbReference type="InterPro" id="IPR000182">
    <property type="entry name" value="GNAT_dom"/>
</dbReference>
<accession>A0A022Q5D3</accession>
<dbReference type="PANTHER" id="PTHR47370">
    <property type="entry name" value="ACYL-COA N-ACYLTRANSFERASES (NAT) SUPERFAMILY PROTEIN"/>
    <property type="match status" value="1"/>
</dbReference>
<dbReference type="InterPro" id="IPR052810">
    <property type="entry name" value="Plant_NAT"/>
</dbReference>
<dbReference type="FunFam" id="3.40.630.30:FF:000116">
    <property type="entry name" value="Putative N-acetyltransferase HLS1"/>
    <property type="match status" value="1"/>
</dbReference>
<reference evidence="2 3" key="1">
    <citation type="journal article" date="2013" name="Proc. Natl. Acad. Sci. U.S.A.">
        <title>Fine-scale variation in meiotic recombination in Mimulus inferred from population shotgun sequencing.</title>
        <authorList>
            <person name="Hellsten U."/>
            <person name="Wright K.M."/>
            <person name="Jenkins J."/>
            <person name="Shu S."/>
            <person name="Yuan Y."/>
            <person name="Wessler S.R."/>
            <person name="Schmutz J."/>
            <person name="Willis J.H."/>
            <person name="Rokhsar D.S."/>
        </authorList>
    </citation>
    <scope>NUCLEOTIDE SEQUENCE [LARGE SCALE GENOMIC DNA]</scope>
    <source>
        <strain evidence="3">cv. DUN x IM62</strain>
    </source>
</reference>
<dbReference type="InterPro" id="IPR016181">
    <property type="entry name" value="Acyl_CoA_acyltransferase"/>
</dbReference>
<dbReference type="Pfam" id="PF00583">
    <property type="entry name" value="Acetyltransf_1"/>
    <property type="match status" value="1"/>
</dbReference>
<name>A0A022Q5D3_ERYGU</name>